<keyword evidence="3" id="KW-1185">Reference proteome</keyword>
<sequence>MAVCEGQRCRWVEAGAGRGDRARPGRHRTGHGRDLVRQGERTFDELNRLVKQVGSGAEAETEAKAFGYDLAGRVIAANDLTFTLNDRGLLLKTSSAATGDQSVYAYDANKRLVERIDGTGTSTFGWDDADRLTQSVDPVSATTIGYSSDKANRLVGMSYGANGARRTYDYDGLNRLTKDMLTTPAAAPIASIEYGYDLDDNMTSKTTAGTAGAGKNTYTNRLTS</sequence>
<reference evidence="2 3" key="1">
    <citation type="submission" date="2020-10" db="EMBL/GenBank/DDBJ databases">
        <title>Sequencing the genomes of 1000 actinobacteria strains.</title>
        <authorList>
            <person name="Klenk H.-P."/>
        </authorList>
    </citation>
    <scope>NUCLEOTIDE SEQUENCE [LARGE SCALE GENOMIC DNA]</scope>
    <source>
        <strain evidence="2 3">DSM 43748</strain>
    </source>
</reference>
<evidence type="ECO:0000313" key="3">
    <source>
        <dbReference type="Proteomes" id="UP000661607"/>
    </source>
</evidence>
<dbReference type="Proteomes" id="UP000661607">
    <property type="component" value="Unassembled WGS sequence"/>
</dbReference>
<dbReference type="RefSeq" id="WP_192776949.1">
    <property type="nucleotide sequence ID" value="NZ_BAAASY010000039.1"/>
</dbReference>
<protein>
    <submittedName>
        <fullName evidence="2">YD repeat-containing protein</fullName>
    </submittedName>
</protein>
<name>A0ABR9KJI1_9ACTN</name>
<dbReference type="Pfam" id="PF05593">
    <property type="entry name" value="RHS_repeat"/>
    <property type="match status" value="1"/>
</dbReference>
<dbReference type="InterPro" id="IPR006530">
    <property type="entry name" value="YD"/>
</dbReference>
<dbReference type="Gene3D" id="2.180.10.10">
    <property type="entry name" value="RHS repeat-associated core"/>
    <property type="match status" value="1"/>
</dbReference>
<feature type="region of interest" description="Disordered" evidence="1">
    <location>
        <begin position="205"/>
        <end position="224"/>
    </location>
</feature>
<dbReference type="InterPro" id="IPR031325">
    <property type="entry name" value="RHS_repeat"/>
</dbReference>
<gene>
    <name evidence="2" type="ORF">H4W81_004954</name>
</gene>
<dbReference type="NCBIfam" id="TIGR01643">
    <property type="entry name" value="YD_repeat_2x"/>
    <property type="match status" value="1"/>
</dbReference>
<comment type="caution">
    <text evidence="2">The sequence shown here is derived from an EMBL/GenBank/DDBJ whole genome shotgun (WGS) entry which is preliminary data.</text>
</comment>
<evidence type="ECO:0000313" key="2">
    <source>
        <dbReference type="EMBL" id="MBE1562175.1"/>
    </source>
</evidence>
<dbReference type="EMBL" id="JADBEF010000001">
    <property type="protein sequence ID" value="MBE1562175.1"/>
    <property type="molecule type" value="Genomic_DNA"/>
</dbReference>
<organism evidence="2 3">
    <name type="scientific">Nonomuraea africana</name>
    <dbReference type="NCBI Taxonomy" id="46171"/>
    <lineage>
        <taxon>Bacteria</taxon>
        <taxon>Bacillati</taxon>
        <taxon>Actinomycetota</taxon>
        <taxon>Actinomycetes</taxon>
        <taxon>Streptosporangiales</taxon>
        <taxon>Streptosporangiaceae</taxon>
        <taxon>Nonomuraea</taxon>
    </lineage>
</organism>
<accession>A0ABR9KJI1</accession>
<proteinExistence type="predicted"/>
<evidence type="ECO:0000256" key="1">
    <source>
        <dbReference type="SAM" id="MobiDB-lite"/>
    </source>
</evidence>